<proteinExistence type="predicted"/>
<dbReference type="EMBL" id="JOKM01000103">
    <property type="protein sequence ID" value="KGB21176.1"/>
    <property type="molecule type" value="Genomic_DNA"/>
</dbReference>
<dbReference type="PATRIC" id="fig|104102.7.peg.3125"/>
<dbReference type="STRING" id="104102.AtDm6_3171"/>
<sequence>MDVAINWNGAQARGDWSVQNSDLALGNPLQSAIMVSLFSDRVAPDTLSNLDKAVNISAAPDAAGSNHNDRRGWWGDTFAQEPIGSRLWQLQRVIKAGQTSVLREAEAICQEALQWLIDDGVVASVSIDASWAKNTTPTLQFSVTVTEPGTNSTQQFYFSWAWEDLT</sequence>
<organism evidence="1 2">
    <name type="scientific">Acetobacter tropicalis</name>
    <dbReference type="NCBI Taxonomy" id="104102"/>
    <lineage>
        <taxon>Bacteria</taxon>
        <taxon>Pseudomonadati</taxon>
        <taxon>Pseudomonadota</taxon>
        <taxon>Alphaproteobacteria</taxon>
        <taxon>Acetobacterales</taxon>
        <taxon>Acetobacteraceae</taxon>
        <taxon>Acetobacter</taxon>
    </lineage>
</organism>
<reference evidence="1 2" key="1">
    <citation type="submission" date="2014-06" db="EMBL/GenBank/DDBJ databases">
        <title>Functional and comparative genomic analyses of the Drosophila gut microbiota identify candidate symbiosis factors.</title>
        <authorList>
            <person name="Newell P.D."/>
            <person name="Chaston J.M."/>
            <person name="Douglas A.E."/>
        </authorList>
    </citation>
    <scope>NUCLEOTIDE SEQUENCE [LARGE SCALE GENOMIC DNA]</scope>
    <source>
        <strain evidence="1 2">DmCS_006</strain>
    </source>
</reference>
<keyword evidence="2" id="KW-1185">Reference proteome</keyword>
<evidence type="ECO:0000313" key="2">
    <source>
        <dbReference type="Proteomes" id="UP000029448"/>
    </source>
</evidence>
<evidence type="ECO:0000313" key="1">
    <source>
        <dbReference type="EMBL" id="KGB21176.1"/>
    </source>
</evidence>
<comment type="caution">
    <text evidence="1">The sequence shown here is derived from an EMBL/GenBank/DDBJ whole genome shotgun (WGS) entry which is preliminary data.</text>
</comment>
<protein>
    <submittedName>
        <fullName evidence="1">Bacteriophage protein GP46</fullName>
    </submittedName>
</protein>
<dbReference type="Proteomes" id="UP000029448">
    <property type="component" value="Unassembled WGS sequence"/>
</dbReference>
<dbReference type="InterPro" id="IPR010877">
    <property type="entry name" value="Phage_Mu_Gp46"/>
</dbReference>
<gene>
    <name evidence="1" type="ORF">AtDm6_3171</name>
</gene>
<dbReference type="RefSeq" id="WP_035382150.1">
    <property type="nucleotide sequence ID" value="NZ_JACAOJ010000014.1"/>
</dbReference>
<dbReference type="GeneID" id="89478591"/>
<name>A0A094ZEZ8_9PROT</name>
<accession>A0A094ZEZ8</accession>
<dbReference type="AlphaFoldDB" id="A0A094ZEZ8"/>
<dbReference type="Pfam" id="PF07409">
    <property type="entry name" value="GP46"/>
    <property type="match status" value="1"/>
</dbReference>